<comment type="caution">
    <text evidence="9">The sequence shown here is derived from an EMBL/GenBank/DDBJ whole genome shotgun (WGS) entry which is preliminary data.</text>
</comment>
<evidence type="ECO:0000256" key="7">
    <source>
        <dbReference type="RuleBase" id="RU364131"/>
    </source>
</evidence>
<dbReference type="OrthoDB" id="8961850at2759"/>
<evidence type="ECO:0000256" key="2">
    <source>
        <dbReference type="ARBA" id="ARBA00005948"/>
    </source>
</evidence>
<keyword evidence="5 7" id="KW-0406">Ion transport</keyword>
<evidence type="ECO:0000313" key="10">
    <source>
        <dbReference type="Proteomes" id="UP000824540"/>
    </source>
</evidence>
<comment type="subcellular location">
    <subcellularLocation>
        <location evidence="1">Membrane</location>
        <topology evidence="1">Single-pass membrane protein</topology>
    </subcellularLocation>
</comment>
<evidence type="ECO:0000256" key="1">
    <source>
        <dbReference type="ARBA" id="ARBA00004167"/>
    </source>
</evidence>
<dbReference type="InterPro" id="IPR000272">
    <property type="entry name" value="Ion-transport_regulator_FXYD"/>
</dbReference>
<feature type="compositionally biased region" description="Basic and acidic residues" evidence="8">
    <location>
        <begin position="1"/>
        <end position="13"/>
    </location>
</feature>
<keyword evidence="6 7" id="KW-0472">Membrane</keyword>
<name>A0A8T2NZG0_9TELE</name>
<sequence length="177" mass="18723">MQNEEVKERKREIQGTGPRVTSAVVSVGVEEEVNGWGYLGQPSTSSDQLTGVSLTVPSATEESATFTEKQSTTASTGSATDVGLENDTSTTAASDTSSSSVTSTQKSSIPGGNVTTLKEDKAWDEPFKYEYDVLRHVGLGVAAVLFVTGILVLSCGKLSRMPKCRMASGKSYEVTRV</sequence>
<comment type="similarity">
    <text evidence="2 7">Belongs to the FXYD family.</text>
</comment>
<dbReference type="AlphaFoldDB" id="A0A8T2NZG0"/>
<dbReference type="GO" id="GO:0006811">
    <property type="term" value="P:monoatomic ion transport"/>
    <property type="evidence" value="ECO:0007669"/>
    <property type="project" value="UniProtKB-KW"/>
</dbReference>
<dbReference type="GO" id="GO:0016020">
    <property type="term" value="C:membrane"/>
    <property type="evidence" value="ECO:0007669"/>
    <property type="project" value="UniProtKB-SubCell"/>
</dbReference>
<dbReference type="Gene3D" id="1.20.5.780">
    <property type="entry name" value="Single helix bin"/>
    <property type="match status" value="1"/>
</dbReference>
<dbReference type="CDD" id="cd20323">
    <property type="entry name" value="FXYD_FXYD5"/>
    <property type="match status" value="1"/>
</dbReference>
<dbReference type="Proteomes" id="UP000824540">
    <property type="component" value="Unassembled WGS sequence"/>
</dbReference>
<feature type="region of interest" description="Disordered" evidence="8">
    <location>
        <begin position="1"/>
        <end position="22"/>
    </location>
</feature>
<keyword evidence="7" id="KW-1133">Transmembrane helix</keyword>
<evidence type="ECO:0000256" key="3">
    <source>
        <dbReference type="ARBA" id="ARBA00022448"/>
    </source>
</evidence>
<evidence type="ECO:0000256" key="6">
    <source>
        <dbReference type="ARBA" id="ARBA00023136"/>
    </source>
</evidence>
<evidence type="ECO:0000256" key="8">
    <source>
        <dbReference type="SAM" id="MobiDB-lite"/>
    </source>
</evidence>
<dbReference type="EMBL" id="JAFBMS010000032">
    <property type="protein sequence ID" value="KAG9341767.1"/>
    <property type="molecule type" value="Genomic_DNA"/>
</dbReference>
<dbReference type="Pfam" id="PF02038">
    <property type="entry name" value="ATP1G1_PLM_MAT8"/>
    <property type="match status" value="1"/>
</dbReference>
<reference evidence="9" key="1">
    <citation type="thesis" date="2021" institute="BYU ScholarsArchive" country="Provo, UT, USA">
        <title>Applications of and Algorithms for Genome Assembly and Genomic Analyses with an Emphasis on Marine Teleosts.</title>
        <authorList>
            <person name="Pickett B.D."/>
        </authorList>
    </citation>
    <scope>NUCLEOTIDE SEQUENCE</scope>
    <source>
        <strain evidence="9">HI-2016</strain>
    </source>
</reference>
<keyword evidence="3 7" id="KW-0813">Transport</keyword>
<dbReference type="PANTHER" id="PTHR14132">
    <property type="entry name" value="SODIUM/POTASSIUM-TRANSPORTING ATPASE SUBUNIT GAMMA"/>
    <property type="match status" value="1"/>
</dbReference>
<feature type="transmembrane region" description="Helical" evidence="7">
    <location>
        <begin position="133"/>
        <end position="156"/>
    </location>
</feature>
<dbReference type="GO" id="GO:0017080">
    <property type="term" value="F:sodium channel regulator activity"/>
    <property type="evidence" value="ECO:0007669"/>
    <property type="project" value="TreeGrafter"/>
</dbReference>
<evidence type="ECO:0000256" key="4">
    <source>
        <dbReference type="ARBA" id="ARBA00022692"/>
    </source>
</evidence>
<dbReference type="PANTHER" id="PTHR14132:SF23">
    <property type="entry name" value="FXYD DOMAIN-CONTAINING ION TRANSPORT REGULATOR"/>
    <property type="match status" value="1"/>
</dbReference>
<dbReference type="GO" id="GO:0043269">
    <property type="term" value="P:regulation of monoatomic ion transport"/>
    <property type="evidence" value="ECO:0007669"/>
    <property type="project" value="InterPro"/>
</dbReference>
<evidence type="ECO:0000313" key="9">
    <source>
        <dbReference type="EMBL" id="KAG9341767.1"/>
    </source>
</evidence>
<organism evidence="9 10">
    <name type="scientific">Albula glossodonta</name>
    <name type="common">roundjaw bonefish</name>
    <dbReference type="NCBI Taxonomy" id="121402"/>
    <lineage>
        <taxon>Eukaryota</taxon>
        <taxon>Metazoa</taxon>
        <taxon>Chordata</taxon>
        <taxon>Craniata</taxon>
        <taxon>Vertebrata</taxon>
        <taxon>Euteleostomi</taxon>
        <taxon>Actinopterygii</taxon>
        <taxon>Neopterygii</taxon>
        <taxon>Teleostei</taxon>
        <taxon>Albuliformes</taxon>
        <taxon>Albulidae</taxon>
        <taxon>Albula</taxon>
    </lineage>
</organism>
<keyword evidence="4 7" id="KW-0812">Transmembrane</keyword>
<evidence type="ECO:0000256" key="5">
    <source>
        <dbReference type="ARBA" id="ARBA00023065"/>
    </source>
</evidence>
<feature type="compositionally biased region" description="Low complexity" evidence="8">
    <location>
        <begin position="88"/>
        <end position="108"/>
    </location>
</feature>
<protein>
    <recommendedName>
        <fullName evidence="7">FXYD domain-containing ion transport regulator</fullName>
    </recommendedName>
</protein>
<gene>
    <name evidence="9" type="ORF">JZ751_018489</name>
</gene>
<feature type="compositionally biased region" description="Polar residues" evidence="8">
    <location>
        <begin position="58"/>
        <end position="79"/>
    </location>
</feature>
<keyword evidence="10" id="KW-1185">Reference proteome</keyword>
<feature type="region of interest" description="Disordered" evidence="8">
    <location>
        <begin position="58"/>
        <end position="117"/>
    </location>
</feature>
<accession>A0A8T2NZG0</accession>
<proteinExistence type="inferred from homology"/>